<evidence type="ECO:0000313" key="3">
    <source>
        <dbReference type="Proteomes" id="UP000054837"/>
    </source>
</evidence>
<dbReference type="AlphaFoldDB" id="A0A0W8IBP0"/>
<organism evidence="2 3">
    <name type="scientific">Serinicoccus chungangensis</name>
    <dbReference type="NCBI Taxonomy" id="767452"/>
    <lineage>
        <taxon>Bacteria</taxon>
        <taxon>Bacillati</taxon>
        <taxon>Actinomycetota</taxon>
        <taxon>Actinomycetes</taxon>
        <taxon>Micrococcales</taxon>
        <taxon>Ornithinimicrobiaceae</taxon>
        <taxon>Serinicoccus</taxon>
    </lineage>
</organism>
<accession>A0A0W8IBP0</accession>
<feature type="region of interest" description="Disordered" evidence="1">
    <location>
        <begin position="206"/>
        <end position="225"/>
    </location>
</feature>
<comment type="caution">
    <text evidence="2">The sequence shown here is derived from an EMBL/GenBank/DDBJ whole genome shotgun (WGS) entry which is preliminary data.</text>
</comment>
<feature type="compositionally biased region" description="Basic and acidic residues" evidence="1">
    <location>
        <begin position="206"/>
        <end position="215"/>
    </location>
</feature>
<sequence>MGQQPLDRQCGNDYFFLPLVDDAKDSVTLLRVDSTPDGRVRIHLHRAVNRAAFGMRFGSAADPVWQPEAEPNVTLVAPACGRAGLTEPEVVLAEVGGFLAGVVVGDGGMNAWGFESLMSNDELVLHLMALARLHERLEPARRSEVAEDHRVVARMQEIAESTNSHAGALREWLARAEEVAEDVVAAARAQVHERRVQEVLEDLNGHGVEDTRARTNPDLPRLTTD</sequence>
<dbReference type="RefSeq" id="WP_058890213.1">
    <property type="nucleotide sequence ID" value="NZ_LQBL01000005.1"/>
</dbReference>
<dbReference type="Proteomes" id="UP000054837">
    <property type="component" value="Unassembled WGS sequence"/>
</dbReference>
<proteinExistence type="predicted"/>
<keyword evidence="3" id="KW-1185">Reference proteome</keyword>
<evidence type="ECO:0000313" key="2">
    <source>
        <dbReference type="EMBL" id="KUG57378.1"/>
    </source>
</evidence>
<reference evidence="2 3" key="1">
    <citation type="submission" date="2015-12" db="EMBL/GenBank/DDBJ databases">
        <title>Serinicoccus chungangenesis strain CD08_5 genome sequencing and assembly.</title>
        <authorList>
            <person name="Chander A.M."/>
            <person name="Kaur G."/>
            <person name="Nair G.R."/>
            <person name="Dhawan D.K."/>
            <person name="Kochhar R.K."/>
            <person name="Mayilraj S."/>
            <person name="Bhadada S.K."/>
        </authorList>
    </citation>
    <scope>NUCLEOTIDE SEQUENCE [LARGE SCALE GENOMIC DNA]</scope>
    <source>
        <strain evidence="2 3">CD08_5</strain>
    </source>
</reference>
<protein>
    <submittedName>
        <fullName evidence="2">Uncharacterized protein</fullName>
    </submittedName>
</protein>
<dbReference type="EMBL" id="LQBL01000005">
    <property type="protein sequence ID" value="KUG57378.1"/>
    <property type="molecule type" value="Genomic_DNA"/>
</dbReference>
<gene>
    <name evidence="2" type="ORF">AVL62_13155</name>
</gene>
<name>A0A0W8IBP0_9MICO</name>
<dbReference type="OrthoDB" id="4856923at2"/>
<evidence type="ECO:0000256" key="1">
    <source>
        <dbReference type="SAM" id="MobiDB-lite"/>
    </source>
</evidence>